<proteinExistence type="predicted"/>
<accession>A0A0L9T6W9</accession>
<dbReference type="AlphaFoldDB" id="A0A0L9T6W9"/>
<evidence type="ECO:0000313" key="1">
    <source>
        <dbReference type="EMBL" id="KOM26323.1"/>
    </source>
</evidence>
<dbReference type="EMBL" id="KQ258313">
    <property type="protein sequence ID" value="KOM26323.1"/>
    <property type="molecule type" value="Genomic_DNA"/>
</dbReference>
<dbReference type="Gramene" id="KOM26323">
    <property type="protein sequence ID" value="KOM26323"/>
    <property type="gene ID" value="LR48_Vigan252s003500"/>
</dbReference>
<reference evidence="2" key="1">
    <citation type="journal article" date="2015" name="Proc. Natl. Acad. Sci. U.S.A.">
        <title>Genome sequencing of adzuki bean (Vigna angularis) provides insight into high starch and low fat accumulation and domestication.</title>
        <authorList>
            <person name="Yang K."/>
            <person name="Tian Z."/>
            <person name="Chen C."/>
            <person name="Luo L."/>
            <person name="Zhao B."/>
            <person name="Wang Z."/>
            <person name="Yu L."/>
            <person name="Li Y."/>
            <person name="Sun Y."/>
            <person name="Li W."/>
            <person name="Chen Y."/>
            <person name="Li Y."/>
            <person name="Zhang Y."/>
            <person name="Ai D."/>
            <person name="Zhao J."/>
            <person name="Shang C."/>
            <person name="Ma Y."/>
            <person name="Wu B."/>
            <person name="Wang M."/>
            <person name="Gao L."/>
            <person name="Sun D."/>
            <person name="Zhang P."/>
            <person name="Guo F."/>
            <person name="Wang W."/>
            <person name="Li Y."/>
            <person name="Wang J."/>
            <person name="Varshney R.K."/>
            <person name="Wang J."/>
            <person name="Ling H.Q."/>
            <person name="Wan P."/>
        </authorList>
    </citation>
    <scope>NUCLEOTIDE SEQUENCE</scope>
    <source>
        <strain evidence="2">cv. Jingnong 6</strain>
    </source>
</reference>
<protein>
    <submittedName>
        <fullName evidence="1">Uncharacterized protein</fullName>
    </submittedName>
</protein>
<organism evidence="1 2">
    <name type="scientific">Phaseolus angularis</name>
    <name type="common">Azuki bean</name>
    <name type="synonym">Vigna angularis</name>
    <dbReference type="NCBI Taxonomy" id="3914"/>
    <lineage>
        <taxon>Eukaryota</taxon>
        <taxon>Viridiplantae</taxon>
        <taxon>Streptophyta</taxon>
        <taxon>Embryophyta</taxon>
        <taxon>Tracheophyta</taxon>
        <taxon>Spermatophyta</taxon>
        <taxon>Magnoliopsida</taxon>
        <taxon>eudicotyledons</taxon>
        <taxon>Gunneridae</taxon>
        <taxon>Pentapetalae</taxon>
        <taxon>rosids</taxon>
        <taxon>fabids</taxon>
        <taxon>Fabales</taxon>
        <taxon>Fabaceae</taxon>
        <taxon>Papilionoideae</taxon>
        <taxon>50 kb inversion clade</taxon>
        <taxon>NPAAA clade</taxon>
        <taxon>indigoferoid/millettioid clade</taxon>
        <taxon>Phaseoleae</taxon>
        <taxon>Vigna</taxon>
    </lineage>
</organism>
<name>A0A0L9T6W9_PHAAN</name>
<gene>
    <name evidence="1" type="ORF">LR48_Vigan252s003500</name>
</gene>
<sequence length="186" mass="20310">MVQGAQTRSGSWQLRVEGPSLSQYGVVRGRTRAEAGGHVTPGHGDEGGECRRCKKHGAGGTDKERLLAASGGRGTWMNRTYTGMRGIWRLYSSRINVFVGDVKRFDVFIDVSYCMIRRLKGSIDVGHCINRRLLQLVSLGSVIAPSSFASFVIEKVASFGSLMAFQPKIESGSLLSSIKIANENER</sequence>
<dbReference type="Proteomes" id="UP000053144">
    <property type="component" value="Unassembled WGS sequence"/>
</dbReference>
<evidence type="ECO:0000313" key="2">
    <source>
        <dbReference type="Proteomes" id="UP000053144"/>
    </source>
</evidence>